<protein>
    <submittedName>
        <fullName evidence="1">Uncharacterized protein</fullName>
    </submittedName>
</protein>
<accession>A0A835MEU1</accession>
<proteinExistence type="predicted"/>
<name>A0A835MEU1_9ROSI</name>
<organism evidence="1 2">
    <name type="scientific">Salix dunnii</name>
    <dbReference type="NCBI Taxonomy" id="1413687"/>
    <lineage>
        <taxon>Eukaryota</taxon>
        <taxon>Viridiplantae</taxon>
        <taxon>Streptophyta</taxon>
        <taxon>Embryophyta</taxon>
        <taxon>Tracheophyta</taxon>
        <taxon>Spermatophyta</taxon>
        <taxon>Magnoliopsida</taxon>
        <taxon>eudicotyledons</taxon>
        <taxon>Gunneridae</taxon>
        <taxon>Pentapetalae</taxon>
        <taxon>rosids</taxon>
        <taxon>fabids</taxon>
        <taxon>Malpighiales</taxon>
        <taxon>Salicaceae</taxon>
        <taxon>Saliceae</taxon>
        <taxon>Salix</taxon>
    </lineage>
</organism>
<keyword evidence="2" id="KW-1185">Reference proteome</keyword>
<dbReference type="Proteomes" id="UP000657918">
    <property type="component" value="Unassembled WGS sequence"/>
</dbReference>
<evidence type="ECO:0000313" key="1">
    <source>
        <dbReference type="EMBL" id="KAF9660889.1"/>
    </source>
</evidence>
<dbReference type="EMBL" id="JADGMS010000019">
    <property type="protein sequence ID" value="KAF9660889.1"/>
    <property type="molecule type" value="Genomic_DNA"/>
</dbReference>
<comment type="caution">
    <text evidence="1">The sequence shown here is derived from an EMBL/GenBank/DDBJ whole genome shotgun (WGS) entry which is preliminary data.</text>
</comment>
<gene>
    <name evidence="1" type="ORF">SADUNF_Sadunf19G0010600</name>
</gene>
<reference evidence="1 2" key="1">
    <citation type="submission" date="2020-10" db="EMBL/GenBank/DDBJ databases">
        <title>Plant Genome Project.</title>
        <authorList>
            <person name="Zhang R.-G."/>
        </authorList>
    </citation>
    <scope>NUCLEOTIDE SEQUENCE [LARGE SCALE GENOMIC DNA]</scope>
    <source>
        <strain evidence="1">FAFU-HL-1</strain>
        <tissue evidence="1">Leaf</tissue>
    </source>
</reference>
<dbReference type="AlphaFoldDB" id="A0A835MEU1"/>
<evidence type="ECO:0000313" key="2">
    <source>
        <dbReference type="Proteomes" id="UP000657918"/>
    </source>
</evidence>
<sequence length="95" mass="10750">MFFMREKEILTTILPIHYFVGREPLNPGMMSQDILFPTIGEPFSSGLLFRTPLTNAGAKKEEEESSLICQLPCIKHLRIAGLACMEFHLPTHFLG</sequence>